<organism evidence="1 2">
    <name type="scientific">Aldrovandia affinis</name>
    <dbReference type="NCBI Taxonomy" id="143900"/>
    <lineage>
        <taxon>Eukaryota</taxon>
        <taxon>Metazoa</taxon>
        <taxon>Chordata</taxon>
        <taxon>Craniata</taxon>
        <taxon>Vertebrata</taxon>
        <taxon>Euteleostomi</taxon>
        <taxon>Actinopterygii</taxon>
        <taxon>Neopterygii</taxon>
        <taxon>Teleostei</taxon>
        <taxon>Notacanthiformes</taxon>
        <taxon>Halosauridae</taxon>
        <taxon>Aldrovandia</taxon>
    </lineage>
</organism>
<comment type="caution">
    <text evidence="1">The sequence shown here is derived from an EMBL/GenBank/DDBJ whole genome shotgun (WGS) entry which is preliminary data.</text>
</comment>
<reference evidence="1" key="1">
    <citation type="journal article" date="2023" name="Science">
        <title>Genome structures resolve the early diversification of teleost fishes.</title>
        <authorList>
            <person name="Parey E."/>
            <person name="Louis A."/>
            <person name="Montfort J."/>
            <person name="Bouchez O."/>
            <person name="Roques C."/>
            <person name="Iampietro C."/>
            <person name="Lluch J."/>
            <person name="Castinel A."/>
            <person name="Donnadieu C."/>
            <person name="Desvignes T."/>
            <person name="Floi Bucao C."/>
            <person name="Jouanno E."/>
            <person name="Wen M."/>
            <person name="Mejri S."/>
            <person name="Dirks R."/>
            <person name="Jansen H."/>
            <person name="Henkel C."/>
            <person name="Chen W.J."/>
            <person name="Zahm M."/>
            <person name="Cabau C."/>
            <person name="Klopp C."/>
            <person name="Thompson A.W."/>
            <person name="Robinson-Rechavi M."/>
            <person name="Braasch I."/>
            <person name="Lecointre G."/>
            <person name="Bobe J."/>
            <person name="Postlethwait J.H."/>
            <person name="Berthelot C."/>
            <person name="Roest Crollius H."/>
            <person name="Guiguen Y."/>
        </authorList>
    </citation>
    <scope>NUCLEOTIDE SEQUENCE</scope>
    <source>
        <strain evidence="1">NC1722</strain>
    </source>
</reference>
<keyword evidence="2" id="KW-1185">Reference proteome</keyword>
<dbReference type="AlphaFoldDB" id="A0AAD7T5M0"/>
<evidence type="ECO:0000313" key="2">
    <source>
        <dbReference type="Proteomes" id="UP001221898"/>
    </source>
</evidence>
<evidence type="ECO:0000313" key="1">
    <source>
        <dbReference type="EMBL" id="KAJ8414668.1"/>
    </source>
</evidence>
<dbReference type="Proteomes" id="UP001221898">
    <property type="component" value="Unassembled WGS sequence"/>
</dbReference>
<gene>
    <name evidence="1" type="ORF">AAFF_G00038700</name>
</gene>
<proteinExistence type="predicted"/>
<sequence length="110" mass="12409">MESSSHFPKSLRSSASTFLWVTLPRQNRISRLPQSFLRSERISQGKRGQSTASISLGSFRVWRVPGYRSRCRLVRPSVVAPDDGLRVPPGRHVCCHAMSCHREAFGRKGD</sequence>
<dbReference type="EMBL" id="JAINUG010000012">
    <property type="protein sequence ID" value="KAJ8414668.1"/>
    <property type="molecule type" value="Genomic_DNA"/>
</dbReference>
<accession>A0AAD7T5M0</accession>
<name>A0AAD7T5M0_9TELE</name>
<protein>
    <submittedName>
        <fullName evidence="1">Uncharacterized protein</fullName>
    </submittedName>
</protein>